<comment type="caution">
    <text evidence="10">The sequence shown here is derived from an EMBL/GenBank/DDBJ whole genome shotgun (WGS) entry which is preliminary data.</text>
</comment>
<keyword evidence="11" id="KW-1185">Reference proteome</keyword>
<evidence type="ECO:0000256" key="7">
    <source>
        <dbReference type="ARBA" id="ARBA00023136"/>
    </source>
</evidence>
<reference evidence="10 11" key="1">
    <citation type="submission" date="2020-08" db="EMBL/GenBank/DDBJ databases">
        <title>Genomic Encyclopedia of Type Strains, Phase IV (KMG-IV): sequencing the most valuable type-strain genomes for metagenomic binning, comparative biology and taxonomic classification.</title>
        <authorList>
            <person name="Goeker M."/>
        </authorList>
    </citation>
    <scope>NUCLEOTIDE SEQUENCE [LARGE SCALE GENOMIC DNA]</scope>
    <source>
        <strain evidence="10 11">DSM 24448</strain>
    </source>
</reference>
<name>A0A7W9A5B8_9CAUL</name>
<feature type="transmembrane region" description="Helical" evidence="9">
    <location>
        <begin position="64"/>
        <end position="87"/>
    </location>
</feature>
<dbReference type="OrthoDB" id="9800226at2"/>
<evidence type="ECO:0000256" key="3">
    <source>
        <dbReference type="ARBA" id="ARBA00022448"/>
    </source>
</evidence>
<keyword evidence="8" id="KW-0050">Antiport</keyword>
<keyword evidence="5 9" id="KW-0812">Transmembrane</keyword>
<keyword evidence="3 8" id="KW-0813">Transport</keyword>
<dbReference type="PANTHER" id="PTHR34702:SF1">
    <property type="entry name" value="NA(+)_H(+) ANTIPORTER SUBUNIT F"/>
    <property type="match status" value="1"/>
</dbReference>
<evidence type="ECO:0000256" key="6">
    <source>
        <dbReference type="ARBA" id="ARBA00022989"/>
    </source>
</evidence>
<feature type="transmembrane region" description="Helical" evidence="9">
    <location>
        <begin position="38"/>
        <end position="58"/>
    </location>
</feature>
<evidence type="ECO:0000256" key="1">
    <source>
        <dbReference type="ARBA" id="ARBA00004651"/>
    </source>
</evidence>
<dbReference type="InterPro" id="IPR007208">
    <property type="entry name" value="MrpF/PhaF-like"/>
</dbReference>
<dbReference type="EMBL" id="JACIJB010000015">
    <property type="protein sequence ID" value="MBB5661759.1"/>
    <property type="molecule type" value="Genomic_DNA"/>
</dbReference>
<dbReference type="GO" id="GO:0005886">
    <property type="term" value="C:plasma membrane"/>
    <property type="evidence" value="ECO:0007669"/>
    <property type="project" value="UniProtKB-SubCell"/>
</dbReference>
<sequence length="93" mass="9951">MTGSILPWALGFALACVSLAMLLSLFRLLRGPTLGDRILSVDTLTINVIALIVVFGVAEATQTYFEAALLLAMVAFVGTVAYCKFLLRGDIVE</sequence>
<feature type="transmembrane region" description="Helical" evidence="9">
    <location>
        <begin position="6"/>
        <end position="26"/>
    </location>
</feature>
<evidence type="ECO:0000256" key="9">
    <source>
        <dbReference type="SAM" id="Phobius"/>
    </source>
</evidence>
<evidence type="ECO:0000256" key="5">
    <source>
        <dbReference type="ARBA" id="ARBA00022692"/>
    </source>
</evidence>
<keyword evidence="7 8" id="KW-0472">Membrane</keyword>
<keyword evidence="8" id="KW-0406">Ion transport</keyword>
<dbReference type="NCBIfam" id="NF004812">
    <property type="entry name" value="PRK06161.1"/>
    <property type="match status" value="1"/>
</dbReference>
<keyword evidence="6 9" id="KW-1133">Transmembrane helix</keyword>
<dbReference type="Pfam" id="PF04066">
    <property type="entry name" value="MrpF_PhaF"/>
    <property type="match status" value="1"/>
</dbReference>
<evidence type="ECO:0000313" key="11">
    <source>
        <dbReference type="Proteomes" id="UP000548978"/>
    </source>
</evidence>
<dbReference type="AlphaFoldDB" id="A0A7W9A5B8"/>
<comment type="similarity">
    <text evidence="2 8">Belongs to the CPA3 antiporters (TC 2.A.63) subunit F family.</text>
</comment>
<dbReference type="RefSeq" id="WP_123286251.1">
    <property type="nucleotide sequence ID" value="NZ_JACIJB010000015.1"/>
</dbReference>
<organism evidence="10 11">
    <name type="scientific">Brevundimonas halotolerans</name>
    <dbReference type="NCBI Taxonomy" id="69670"/>
    <lineage>
        <taxon>Bacteria</taxon>
        <taxon>Pseudomonadati</taxon>
        <taxon>Pseudomonadota</taxon>
        <taxon>Alphaproteobacteria</taxon>
        <taxon>Caulobacterales</taxon>
        <taxon>Caulobacteraceae</taxon>
        <taxon>Brevundimonas</taxon>
    </lineage>
</organism>
<dbReference type="GO" id="GO:0015385">
    <property type="term" value="F:sodium:proton antiporter activity"/>
    <property type="evidence" value="ECO:0007669"/>
    <property type="project" value="TreeGrafter"/>
</dbReference>
<protein>
    <submittedName>
        <fullName evidence="10">Multicomponent K+:H+ antiporter subunit F</fullName>
    </submittedName>
</protein>
<accession>A0A7W9A5B8</accession>
<dbReference type="PANTHER" id="PTHR34702">
    <property type="entry name" value="NA(+)/H(+) ANTIPORTER SUBUNIT F1"/>
    <property type="match status" value="1"/>
</dbReference>
<dbReference type="PIRSF" id="PIRSF028784">
    <property type="entry name" value="MrpF"/>
    <property type="match status" value="1"/>
</dbReference>
<proteinExistence type="inferred from homology"/>
<evidence type="ECO:0000313" key="10">
    <source>
        <dbReference type="EMBL" id="MBB5661759.1"/>
    </source>
</evidence>
<comment type="subcellular location">
    <subcellularLocation>
        <location evidence="1 8">Cell membrane</location>
        <topology evidence="1 8">Multi-pass membrane protein</topology>
    </subcellularLocation>
</comment>
<evidence type="ECO:0000256" key="8">
    <source>
        <dbReference type="PIRNR" id="PIRNR028784"/>
    </source>
</evidence>
<evidence type="ECO:0000256" key="4">
    <source>
        <dbReference type="ARBA" id="ARBA00022475"/>
    </source>
</evidence>
<keyword evidence="4 8" id="KW-1003">Cell membrane</keyword>
<dbReference type="Proteomes" id="UP000548978">
    <property type="component" value="Unassembled WGS sequence"/>
</dbReference>
<evidence type="ECO:0000256" key="2">
    <source>
        <dbReference type="ARBA" id="ARBA00009212"/>
    </source>
</evidence>
<gene>
    <name evidence="10" type="ORF">FHS65_002529</name>
</gene>